<dbReference type="SUPFAM" id="SSF110738">
    <property type="entry name" value="Glycerate kinase I"/>
    <property type="match status" value="1"/>
</dbReference>
<protein>
    <submittedName>
        <fullName evidence="5">Glycerate kinase</fullName>
    </submittedName>
</protein>
<dbReference type="NCBIfam" id="TIGR00045">
    <property type="entry name" value="glycerate kinase"/>
    <property type="match status" value="1"/>
</dbReference>
<dbReference type="InterPro" id="IPR018193">
    <property type="entry name" value="Glyc_kinase_flavodox-like_fold"/>
</dbReference>
<dbReference type="EMBL" id="JANGCH010000007">
    <property type="protein sequence ID" value="MCQ5121839.1"/>
    <property type="molecule type" value="Genomic_DNA"/>
</dbReference>
<reference evidence="5 6" key="1">
    <citation type="submission" date="2022-06" db="EMBL/GenBank/DDBJ databases">
        <title>Isolation of gut microbiota from human fecal samples.</title>
        <authorList>
            <person name="Pamer E.G."/>
            <person name="Barat B."/>
            <person name="Waligurski E."/>
            <person name="Medina S."/>
            <person name="Paddock L."/>
            <person name="Mostad J."/>
        </authorList>
    </citation>
    <scope>NUCLEOTIDE SEQUENCE [LARGE SCALE GENOMIC DNA]</scope>
    <source>
        <strain evidence="5 6">DFI.6.1</strain>
    </source>
</reference>
<evidence type="ECO:0000256" key="3">
    <source>
        <dbReference type="ARBA" id="ARBA00022777"/>
    </source>
</evidence>
<dbReference type="PANTHER" id="PTHR21599">
    <property type="entry name" value="GLYCERATE KINASE"/>
    <property type="match status" value="1"/>
</dbReference>
<proteinExistence type="inferred from homology"/>
<sequence length="382" mass="41712">MKIVVACDSFKGCLSSEEAAAHIKAGILRENAQHEVSAFQIADGGEGTVEAFCAAGKGELITFETKDAYMKPRLCQYALIEDGKTAVMEVANIIGLSLYPRDRRSPMYATSYGVGLVLKHLIESGIKKIIIALGGSCTNDGGMGMLMALGARFYDSAHQRLLGQAQNLEKVRYLDLRRLPDMEGIELIAACDVKNYLLGEQGATYVFGKQKGLYPNQIPRIERGMVNYCYHIRRVTKINMNLYEGGGAAGGIGAVLQALLHAKMRPGIELLIEYSDLPKQVETCDLVITGEGQSDAQTKYGKVPVGILKVARQYEKPCIIISGALGLGYMELYELGFAGIFSIADRAMTFQQALEQAKDKLEATAFSIMHLLEHTVLIEPNK</sequence>
<evidence type="ECO:0000256" key="2">
    <source>
        <dbReference type="ARBA" id="ARBA00022679"/>
    </source>
</evidence>
<name>A0ABT1SKW1_9FIRM</name>
<dbReference type="RefSeq" id="WP_102266242.1">
    <property type="nucleotide sequence ID" value="NZ_CALVCM010000013.1"/>
</dbReference>
<dbReference type="PANTHER" id="PTHR21599:SF0">
    <property type="entry name" value="GLYCERATE KINASE"/>
    <property type="match status" value="1"/>
</dbReference>
<gene>
    <name evidence="5" type="ORF">NE663_06135</name>
</gene>
<dbReference type="Pfam" id="PF02595">
    <property type="entry name" value="Gly_kinase"/>
    <property type="match status" value="1"/>
</dbReference>
<comment type="similarity">
    <text evidence="1 4">Belongs to the glycerate kinase type-1 family.</text>
</comment>
<evidence type="ECO:0000313" key="6">
    <source>
        <dbReference type="Proteomes" id="UP001524435"/>
    </source>
</evidence>
<evidence type="ECO:0000256" key="1">
    <source>
        <dbReference type="ARBA" id="ARBA00006284"/>
    </source>
</evidence>
<evidence type="ECO:0000313" key="5">
    <source>
        <dbReference type="EMBL" id="MCQ5121839.1"/>
    </source>
</evidence>
<keyword evidence="2 4" id="KW-0808">Transferase</keyword>
<dbReference type="GO" id="GO:0016301">
    <property type="term" value="F:kinase activity"/>
    <property type="evidence" value="ECO:0007669"/>
    <property type="project" value="UniProtKB-KW"/>
</dbReference>
<keyword evidence="6" id="KW-1185">Reference proteome</keyword>
<dbReference type="InterPro" id="IPR018197">
    <property type="entry name" value="Glycerate_kinase_RE-like"/>
</dbReference>
<dbReference type="InterPro" id="IPR004381">
    <property type="entry name" value="Glycerate_kinase"/>
</dbReference>
<dbReference type="Gene3D" id="3.40.50.10350">
    <property type="entry name" value="Glycerate kinase, domain 1"/>
    <property type="match status" value="1"/>
</dbReference>
<dbReference type="InterPro" id="IPR036129">
    <property type="entry name" value="Glycerate_kinase_sf"/>
</dbReference>
<keyword evidence="3 4" id="KW-0418">Kinase</keyword>
<organism evidence="5 6">
    <name type="scientific">Massilicoli timonensis</name>
    <dbReference type="NCBI Taxonomy" id="2015901"/>
    <lineage>
        <taxon>Bacteria</taxon>
        <taxon>Bacillati</taxon>
        <taxon>Bacillota</taxon>
        <taxon>Erysipelotrichia</taxon>
        <taxon>Erysipelotrichales</taxon>
        <taxon>Erysipelotrichaceae</taxon>
        <taxon>Massilicoli</taxon>
    </lineage>
</organism>
<dbReference type="Proteomes" id="UP001524435">
    <property type="component" value="Unassembled WGS sequence"/>
</dbReference>
<evidence type="ECO:0000256" key="4">
    <source>
        <dbReference type="PIRNR" id="PIRNR006078"/>
    </source>
</evidence>
<dbReference type="PIRSF" id="PIRSF006078">
    <property type="entry name" value="GlxK"/>
    <property type="match status" value="1"/>
</dbReference>
<comment type="caution">
    <text evidence="5">The sequence shown here is derived from an EMBL/GenBank/DDBJ whole genome shotgun (WGS) entry which is preliminary data.</text>
</comment>
<dbReference type="Gene3D" id="3.90.1510.10">
    <property type="entry name" value="Glycerate kinase, domain 2"/>
    <property type="match status" value="1"/>
</dbReference>
<accession>A0ABT1SKW1</accession>